<sequence length="102" mass="10679">MALLPSPSGSLRDSGHLRSPVASPEPSVMSPEFSLGHTNNRSTTPGCLLLLGYASAPVQAIRVSSPSLSYYCLDLGIGHIPISQPEASQSVTLAELWCSEKG</sequence>
<dbReference type="EMBL" id="JARKIB010000026">
    <property type="protein sequence ID" value="KAJ7765222.1"/>
    <property type="molecule type" value="Genomic_DNA"/>
</dbReference>
<evidence type="ECO:0000313" key="3">
    <source>
        <dbReference type="Proteomes" id="UP001215598"/>
    </source>
</evidence>
<evidence type="ECO:0000256" key="1">
    <source>
        <dbReference type="SAM" id="MobiDB-lite"/>
    </source>
</evidence>
<feature type="region of interest" description="Disordered" evidence="1">
    <location>
        <begin position="1"/>
        <end position="38"/>
    </location>
</feature>
<reference evidence="2" key="1">
    <citation type="submission" date="2023-03" db="EMBL/GenBank/DDBJ databases">
        <title>Massive genome expansion in bonnet fungi (Mycena s.s.) driven by repeated elements and novel gene families across ecological guilds.</title>
        <authorList>
            <consortium name="Lawrence Berkeley National Laboratory"/>
            <person name="Harder C.B."/>
            <person name="Miyauchi S."/>
            <person name="Viragh M."/>
            <person name="Kuo A."/>
            <person name="Thoen E."/>
            <person name="Andreopoulos B."/>
            <person name="Lu D."/>
            <person name="Skrede I."/>
            <person name="Drula E."/>
            <person name="Henrissat B."/>
            <person name="Morin E."/>
            <person name="Kohler A."/>
            <person name="Barry K."/>
            <person name="LaButti K."/>
            <person name="Morin E."/>
            <person name="Salamov A."/>
            <person name="Lipzen A."/>
            <person name="Mereny Z."/>
            <person name="Hegedus B."/>
            <person name="Baldrian P."/>
            <person name="Stursova M."/>
            <person name="Weitz H."/>
            <person name="Taylor A."/>
            <person name="Grigoriev I.V."/>
            <person name="Nagy L.G."/>
            <person name="Martin F."/>
            <person name="Kauserud H."/>
        </authorList>
    </citation>
    <scope>NUCLEOTIDE SEQUENCE</scope>
    <source>
        <strain evidence="2">CBHHK182m</strain>
    </source>
</reference>
<name>A0AAD7NLB1_9AGAR</name>
<organism evidence="2 3">
    <name type="scientific">Mycena metata</name>
    <dbReference type="NCBI Taxonomy" id="1033252"/>
    <lineage>
        <taxon>Eukaryota</taxon>
        <taxon>Fungi</taxon>
        <taxon>Dikarya</taxon>
        <taxon>Basidiomycota</taxon>
        <taxon>Agaricomycotina</taxon>
        <taxon>Agaricomycetes</taxon>
        <taxon>Agaricomycetidae</taxon>
        <taxon>Agaricales</taxon>
        <taxon>Marasmiineae</taxon>
        <taxon>Mycenaceae</taxon>
        <taxon>Mycena</taxon>
    </lineage>
</organism>
<keyword evidence="3" id="KW-1185">Reference proteome</keyword>
<evidence type="ECO:0000313" key="2">
    <source>
        <dbReference type="EMBL" id="KAJ7765222.1"/>
    </source>
</evidence>
<comment type="caution">
    <text evidence="2">The sequence shown here is derived from an EMBL/GenBank/DDBJ whole genome shotgun (WGS) entry which is preliminary data.</text>
</comment>
<protein>
    <submittedName>
        <fullName evidence="2">Uncharacterized protein</fullName>
    </submittedName>
</protein>
<proteinExistence type="predicted"/>
<dbReference type="Proteomes" id="UP001215598">
    <property type="component" value="Unassembled WGS sequence"/>
</dbReference>
<accession>A0AAD7NLB1</accession>
<gene>
    <name evidence="2" type="ORF">B0H16DRAFT_1717771</name>
</gene>
<dbReference type="AlphaFoldDB" id="A0AAD7NLB1"/>